<dbReference type="PANTHER" id="PTHR33164:SF13">
    <property type="entry name" value="4-HYDROXYPHENYLACETATE CATABOLISM PROTEIN"/>
    <property type="match status" value="1"/>
</dbReference>
<keyword evidence="2" id="KW-0238">DNA-binding</keyword>
<name>A0A1I5JSN2_9HYPH</name>
<dbReference type="GO" id="GO:0006950">
    <property type="term" value="P:response to stress"/>
    <property type="evidence" value="ECO:0007669"/>
    <property type="project" value="TreeGrafter"/>
</dbReference>
<keyword evidence="1" id="KW-0805">Transcription regulation</keyword>
<dbReference type="InterPro" id="IPR000835">
    <property type="entry name" value="HTH_MarR-typ"/>
</dbReference>
<dbReference type="SUPFAM" id="SSF46785">
    <property type="entry name" value="Winged helix' DNA-binding domain"/>
    <property type="match status" value="1"/>
</dbReference>
<dbReference type="SMART" id="SM00347">
    <property type="entry name" value="HTH_MARR"/>
    <property type="match status" value="1"/>
</dbReference>
<dbReference type="InterPro" id="IPR012712">
    <property type="entry name" value="HpaR/FarR"/>
</dbReference>
<dbReference type="GO" id="GO:0003700">
    <property type="term" value="F:DNA-binding transcription factor activity"/>
    <property type="evidence" value="ECO:0007669"/>
    <property type="project" value="InterPro"/>
</dbReference>
<evidence type="ECO:0000313" key="6">
    <source>
        <dbReference type="Proteomes" id="UP000199236"/>
    </source>
</evidence>
<gene>
    <name evidence="5" type="ORF">SAMN04488056_11270</name>
</gene>
<dbReference type="PROSITE" id="PS01117">
    <property type="entry name" value="HTH_MARR_1"/>
    <property type="match status" value="1"/>
</dbReference>
<dbReference type="InterPro" id="IPR039422">
    <property type="entry name" value="MarR/SlyA-like"/>
</dbReference>
<dbReference type="Pfam" id="PF01047">
    <property type="entry name" value="MarR"/>
    <property type="match status" value="1"/>
</dbReference>
<organism evidence="5 6">
    <name type="scientific">Cohaesibacter marisflavi</name>
    <dbReference type="NCBI Taxonomy" id="655353"/>
    <lineage>
        <taxon>Bacteria</taxon>
        <taxon>Pseudomonadati</taxon>
        <taxon>Pseudomonadota</taxon>
        <taxon>Alphaproteobacteria</taxon>
        <taxon>Hyphomicrobiales</taxon>
        <taxon>Cohaesibacteraceae</taxon>
    </lineage>
</organism>
<dbReference type="GO" id="GO:0045892">
    <property type="term" value="P:negative regulation of DNA-templated transcription"/>
    <property type="evidence" value="ECO:0007669"/>
    <property type="project" value="InterPro"/>
</dbReference>
<proteinExistence type="predicted"/>
<evidence type="ECO:0000313" key="5">
    <source>
        <dbReference type="EMBL" id="SFO75739.1"/>
    </source>
</evidence>
<accession>A0A1I5JSN2</accession>
<keyword evidence="3" id="KW-0804">Transcription</keyword>
<dbReference type="PANTHER" id="PTHR33164">
    <property type="entry name" value="TRANSCRIPTIONAL REGULATOR, MARR FAMILY"/>
    <property type="match status" value="1"/>
</dbReference>
<dbReference type="EMBL" id="FOVR01000012">
    <property type="protein sequence ID" value="SFO75739.1"/>
    <property type="molecule type" value="Genomic_DNA"/>
</dbReference>
<dbReference type="NCBIfam" id="TIGR02337">
    <property type="entry name" value="HpaR"/>
    <property type="match status" value="1"/>
</dbReference>
<dbReference type="InterPro" id="IPR023187">
    <property type="entry name" value="Tscrpt_reg_MarR-type_CS"/>
</dbReference>
<evidence type="ECO:0000256" key="3">
    <source>
        <dbReference type="ARBA" id="ARBA00023163"/>
    </source>
</evidence>
<evidence type="ECO:0000256" key="2">
    <source>
        <dbReference type="ARBA" id="ARBA00023125"/>
    </source>
</evidence>
<reference evidence="5 6" key="1">
    <citation type="submission" date="2016-10" db="EMBL/GenBank/DDBJ databases">
        <authorList>
            <person name="de Groot N.N."/>
        </authorList>
    </citation>
    <scope>NUCLEOTIDE SEQUENCE [LARGE SCALE GENOMIC DNA]</scope>
    <source>
        <strain evidence="5 6">CGMCC 1.9157</strain>
    </source>
</reference>
<dbReference type="PROSITE" id="PS50995">
    <property type="entry name" value="HTH_MARR_2"/>
    <property type="match status" value="1"/>
</dbReference>
<dbReference type="Proteomes" id="UP000199236">
    <property type="component" value="Unassembled WGS sequence"/>
</dbReference>
<dbReference type="InterPro" id="IPR036390">
    <property type="entry name" value="WH_DNA-bd_sf"/>
</dbReference>
<dbReference type="GO" id="GO:0003677">
    <property type="term" value="F:DNA binding"/>
    <property type="evidence" value="ECO:0007669"/>
    <property type="project" value="UniProtKB-KW"/>
</dbReference>
<keyword evidence="6" id="KW-1185">Reference proteome</keyword>
<dbReference type="AlphaFoldDB" id="A0A1I5JSN2"/>
<protein>
    <submittedName>
        <fullName evidence="5">Homoprotocatechuate degradation operon regulator, HpaR</fullName>
    </submittedName>
</protein>
<feature type="domain" description="HTH marR-type" evidence="4">
    <location>
        <begin position="16"/>
        <end position="148"/>
    </location>
</feature>
<evidence type="ECO:0000259" key="4">
    <source>
        <dbReference type="PROSITE" id="PS50995"/>
    </source>
</evidence>
<sequence>MTKQPTRAGMELSQTQRTLPIALLRAREAVMDYFRPLLAEHDVTEQQWRVMRVLDELGTVDASFLARQACILAPSLTRIMRTLEARGFVEVSRDSSDGRRTLVCLSKEGSQFIRKLAPASAKIYQDIESKIGSERIGTLLDEIEILLEALSPEK</sequence>
<dbReference type="InterPro" id="IPR036388">
    <property type="entry name" value="WH-like_DNA-bd_sf"/>
</dbReference>
<dbReference type="OrthoDB" id="8588347at2"/>
<dbReference type="RefSeq" id="WP_090074758.1">
    <property type="nucleotide sequence ID" value="NZ_FOVR01000012.1"/>
</dbReference>
<evidence type="ECO:0000256" key="1">
    <source>
        <dbReference type="ARBA" id="ARBA00023015"/>
    </source>
</evidence>
<dbReference type="STRING" id="655353.SAMN04488056_11270"/>
<dbReference type="Gene3D" id="1.10.10.10">
    <property type="entry name" value="Winged helix-like DNA-binding domain superfamily/Winged helix DNA-binding domain"/>
    <property type="match status" value="1"/>
</dbReference>